<dbReference type="Proteomes" id="UP001519272">
    <property type="component" value="Unassembled WGS sequence"/>
</dbReference>
<organism evidence="3 4">
    <name type="scientific">Paenibacillus turicensis</name>
    <dbReference type="NCBI Taxonomy" id="160487"/>
    <lineage>
        <taxon>Bacteria</taxon>
        <taxon>Bacillati</taxon>
        <taxon>Bacillota</taxon>
        <taxon>Bacilli</taxon>
        <taxon>Bacillales</taxon>
        <taxon>Paenibacillaceae</taxon>
        <taxon>Paenibacillus</taxon>
    </lineage>
</organism>
<evidence type="ECO:0000313" key="3">
    <source>
        <dbReference type="EMBL" id="MBP1905057.1"/>
    </source>
</evidence>
<evidence type="ECO:0000256" key="1">
    <source>
        <dbReference type="SAM" id="SignalP"/>
    </source>
</evidence>
<dbReference type="Pfam" id="PF10646">
    <property type="entry name" value="Germane"/>
    <property type="match status" value="2"/>
</dbReference>
<dbReference type="RefSeq" id="WP_210088694.1">
    <property type="nucleotide sequence ID" value="NZ_JAGGKG010000006.1"/>
</dbReference>
<evidence type="ECO:0000259" key="2">
    <source>
        <dbReference type="SMART" id="SM00909"/>
    </source>
</evidence>
<keyword evidence="4" id="KW-1185">Reference proteome</keyword>
<accession>A0ABS4FR55</accession>
<gene>
    <name evidence="3" type="ORF">J2Z32_001682</name>
</gene>
<name>A0ABS4FR55_9BACL</name>
<proteinExistence type="predicted"/>
<sequence length="351" mass="37927">MKWTRLKITLIACVLTVPVLLTGCNFGKSSSGQIDPPPAEVESQMLANSDNSPTTAPPAEEAVSTVFLKNDQGLLAPVSLHLPAGTDGDKMTRALGMLVQNGPYRGLIPHGFTGVLPQGTEVKAVTVKAEEKLAIVEFTKPFSQYDAKDERKIMESVTWTLTEFPEIKFVQLWVDGNKLNEMPVNGTPLDRDLSRAVGINLEIGNSTTLSGTSPVTVYFSSQTEDGNSYFVPVTRFVPAGGDQVQAALQELIKGPAREGGLQRVMSDGTQIEGITNSKDGIVTVSIKDDMFEAGDKLPAEMMQSVVLTVSDNSKGEKVRIWLNGEKEVIGTDNQKYSEAVSKPLNINKIPM</sequence>
<keyword evidence="1" id="KW-0732">Signal</keyword>
<dbReference type="InterPro" id="IPR019606">
    <property type="entry name" value="GerMN"/>
</dbReference>
<evidence type="ECO:0000313" key="4">
    <source>
        <dbReference type="Proteomes" id="UP001519272"/>
    </source>
</evidence>
<feature type="signal peptide" evidence="1">
    <location>
        <begin position="1"/>
        <end position="21"/>
    </location>
</feature>
<dbReference type="EMBL" id="JAGGKG010000006">
    <property type="protein sequence ID" value="MBP1905057.1"/>
    <property type="molecule type" value="Genomic_DNA"/>
</dbReference>
<protein>
    <submittedName>
        <fullName evidence="3">Germination protein M</fullName>
    </submittedName>
</protein>
<feature type="domain" description="GerMN" evidence="2">
    <location>
        <begin position="91"/>
        <end position="183"/>
    </location>
</feature>
<feature type="chain" id="PRO_5046778202" evidence="1">
    <location>
        <begin position="22"/>
        <end position="351"/>
    </location>
</feature>
<dbReference type="PROSITE" id="PS51257">
    <property type="entry name" value="PROKAR_LIPOPROTEIN"/>
    <property type="match status" value="1"/>
</dbReference>
<feature type="domain" description="GerMN" evidence="2">
    <location>
        <begin position="244"/>
        <end position="331"/>
    </location>
</feature>
<dbReference type="SMART" id="SM00909">
    <property type="entry name" value="Germane"/>
    <property type="match status" value="2"/>
</dbReference>
<comment type="caution">
    <text evidence="3">The sequence shown here is derived from an EMBL/GenBank/DDBJ whole genome shotgun (WGS) entry which is preliminary data.</text>
</comment>
<reference evidence="3 4" key="1">
    <citation type="submission" date="2021-03" db="EMBL/GenBank/DDBJ databases">
        <title>Genomic Encyclopedia of Type Strains, Phase IV (KMG-IV): sequencing the most valuable type-strain genomes for metagenomic binning, comparative biology and taxonomic classification.</title>
        <authorList>
            <person name="Goeker M."/>
        </authorList>
    </citation>
    <scope>NUCLEOTIDE SEQUENCE [LARGE SCALE GENOMIC DNA]</scope>
    <source>
        <strain evidence="3 4">DSM 14349</strain>
    </source>
</reference>